<dbReference type="RefSeq" id="WP_214170815.1">
    <property type="nucleotide sequence ID" value="NZ_JAHCVJ010000002.1"/>
</dbReference>
<evidence type="ECO:0000259" key="2">
    <source>
        <dbReference type="PROSITE" id="PS50112"/>
    </source>
</evidence>
<accession>A0AAW4LA36</accession>
<dbReference type="InterPro" id="IPR000014">
    <property type="entry name" value="PAS"/>
</dbReference>
<dbReference type="SUPFAM" id="SSF55781">
    <property type="entry name" value="GAF domain-like"/>
    <property type="match status" value="1"/>
</dbReference>
<dbReference type="PROSITE" id="PS50113">
    <property type="entry name" value="PAC"/>
    <property type="match status" value="1"/>
</dbReference>
<comment type="caution">
    <text evidence="4">The sequence shown here is derived from an EMBL/GenBank/DDBJ whole genome shotgun (WGS) entry which is preliminary data.</text>
</comment>
<evidence type="ECO:0000259" key="3">
    <source>
        <dbReference type="PROSITE" id="PS50113"/>
    </source>
</evidence>
<feature type="domain" description="PAC" evidence="3">
    <location>
        <begin position="506"/>
        <end position="559"/>
    </location>
</feature>
<dbReference type="InterPro" id="IPR035965">
    <property type="entry name" value="PAS-like_dom_sf"/>
</dbReference>
<organism evidence="4 5">
    <name type="scientific">Geoanaerobacter pelophilus</name>
    <dbReference type="NCBI Taxonomy" id="60036"/>
    <lineage>
        <taxon>Bacteria</taxon>
        <taxon>Pseudomonadati</taxon>
        <taxon>Thermodesulfobacteriota</taxon>
        <taxon>Desulfuromonadia</taxon>
        <taxon>Geobacterales</taxon>
        <taxon>Geobacteraceae</taxon>
        <taxon>Geoanaerobacter</taxon>
    </lineage>
</organism>
<keyword evidence="1" id="KW-0175">Coiled coil</keyword>
<dbReference type="Pfam" id="PF08448">
    <property type="entry name" value="PAS_4"/>
    <property type="match status" value="1"/>
</dbReference>
<dbReference type="Gene3D" id="3.30.450.20">
    <property type="entry name" value="PAS domain"/>
    <property type="match status" value="1"/>
</dbReference>
<dbReference type="InterPro" id="IPR018771">
    <property type="entry name" value="PocR_dom"/>
</dbReference>
<dbReference type="AlphaFoldDB" id="A0AAW4LA36"/>
<dbReference type="Pfam" id="PF10114">
    <property type="entry name" value="PocR"/>
    <property type="match status" value="1"/>
</dbReference>
<dbReference type="InterPro" id="IPR000700">
    <property type="entry name" value="PAS-assoc_C"/>
</dbReference>
<gene>
    <name evidence="4" type="ORF">KI809_06995</name>
</gene>
<dbReference type="EMBL" id="JAHCVJ010000002">
    <property type="protein sequence ID" value="MBT0664046.1"/>
    <property type="molecule type" value="Genomic_DNA"/>
</dbReference>
<proteinExistence type="predicted"/>
<dbReference type="InterPro" id="IPR013656">
    <property type="entry name" value="PAS_4"/>
</dbReference>
<dbReference type="Proteomes" id="UP000811899">
    <property type="component" value="Unassembled WGS sequence"/>
</dbReference>
<dbReference type="SUPFAM" id="SSF55785">
    <property type="entry name" value="PYP-like sensor domain (PAS domain)"/>
    <property type="match status" value="1"/>
</dbReference>
<feature type="domain" description="PAS" evidence="2">
    <location>
        <begin position="432"/>
        <end position="479"/>
    </location>
</feature>
<sequence length="613" mass="70106">MITERKHTQEALAESEQRVRRKLENIIAPEDIADLDLADIIDAPALQALVDDFHQLTGMPMGLIDLKGQVLAGVGWQDVCTKFHRVNPDSYRNCLESDIQLSAGIPHGEYKVYKCRNNMWDVATPVMVGDRQLGNLFMGQFFFEDEQPDYGFFRAQAARFGFDEQAYIAALEAVPRLSRETLHTSMNFFMKLADNLSRQGYSNLKLARSLAERDALMASLREREQEKETAVVFLRLVNESQGSRELIRAATLFFQEYSGCEAVGIRLRDGDDYPYYETRGFTPEFVESENRLCDYDETGSAVRDDNGNPLIACMCGNVICRRFDPVKPFFTANGSFWSNSTSELLASTSEADRQSRTRNRCNGEGYESVALIPLRQGEERQGLLQLNDRRKGRFTPETIALWERLADYLAVALAKFRTEETLAAAKETLEIERDILQAIMNGAKNSHLIYLDRNFNFVHVNETYARTCGYRPEEMIGRNHFCLYPNAENEAIFACVRDSGEPVAFRDKPFEFPDQPERGVTYWDWTLTPIKDLSGQVAGLVFSLYETTELKRAGEEIRRRSEELRATNEELSRFNEASVGRELRMIELKKEINELCRQAGLPPRHQLDFEEGD</sequence>
<evidence type="ECO:0000313" key="5">
    <source>
        <dbReference type="Proteomes" id="UP000811899"/>
    </source>
</evidence>
<evidence type="ECO:0000313" key="4">
    <source>
        <dbReference type="EMBL" id="MBT0664046.1"/>
    </source>
</evidence>
<protein>
    <submittedName>
        <fullName evidence="4">PocR ligand-binding domain-containing protein</fullName>
    </submittedName>
</protein>
<dbReference type="Gene3D" id="3.30.450.40">
    <property type="match status" value="1"/>
</dbReference>
<feature type="coiled-coil region" evidence="1">
    <location>
        <begin position="550"/>
        <end position="577"/>
    </location>
</feature>
<dbReference type="CDD" id="cd00130">
    <property type="entry name" value="PAS"/>
    <property type="match status" value="1"/>
</dbReference>
<dbReference type="PROSITE" id="PS50112">
    <property type="entry name" value="PAS"/>
    <property type="match status" value="1"/>
</dbReference>
<keyword evidence="5" id="KW-1185">Reference proteome</keyword>
<reference evidence="4 5" key="1">
    <citation type="submission" date="2021-05" db="EMBL/GenBank/DDBJ databases">
        <title>The draft genome of Geobacter pelophilus DSM 12255.</title>
        <authorList>
            <person name="Xu Z."/>
            <person name="Masuda Y."/>
            <person name="Itoh H."/>
            <person name="Senoo K."/>
        </authorList>
    </citation>
    <scope>NUCLEOTIDE SEQUENCE [LARGE SCALE GENOMIC DNA]</scope>
    <source>
        <strain evidence="4 5">DSM 12255</strain>
    </source>
</reference>
<dbReference type="NCBIfam" id="TIGR00229">
    <property type="entry name" value="sensory_box"/>
    <property type="match status" value="1"/>
</dbReference>
<name>A0AAW4LA36_9BACT</name>
<evidence type="ECO:0000256" key="1">
    <source>
        <dbReference type="SAM" id="Coils"/>
    </source>
</evidence>
<dbReference type="InterPro" id="IPR029016">
    <property type="entry name" value="GAF-like_dom_sf"/>
</dbReference>